<gene>
    <name evidence="2" type="ORF">F5878DRAFT_440866</name>
</gene>
<feature type="region of interest" description="Disordered" evidence="1">
    <location>
        <begin position="594"/>
        <end position="723"/>
    </location>
</feature>
<evidence type="ECO:0000313" key="3">
    <source>
        <dbReference type="Proteomes" id="UP001163846"/>
    </source>
</evidence>
<feature type="region of interest" description="Disordered" evidence="1">
    <location>
        <begin position="157"/>
        <end position="212"/>
    </location>
</feature>
<feature type="compositionally biased region" description="Polar residues" evidence="1">
    <location>
        <begin position="401"/>
        <end position="415"/>
    </location>
</feature>
<organism evidence="2 3">
    <name type="scientific">Lentinula raphanica</name>
    <dbReference type="NCBI Taxonomy" id="153919"/>
    <lineage>
        <taxon>Eukaryota</taxon>
        <taxon>Fungi</taxon>
        <taxon>Dikarya</taxon>
        <taxon>Basidiomycota</taxon>
        <taxon>Agaricomycotina</taxon>
        <taxon>Agaricomycetes</taxon>
        <taxon>Agaricomycetidae</taxon>
        <taxon>Agaricales</taxon>
        <taxon>Marasmiineae</taxon>
        <taxon>Omphalotaceae</taxon>
        <taxon>Lentinula</taxon>
    </lineage>
</organism>
<feature type="compositionally biased region" description="Polar residues" evidence="1">
    <location>
        <begin position="75"/>
        <end position="86"/>
    </location>
</feature>
<feature type="compositionally biased region" description="Polar residues" evidence="1">
    <location>
        <begin position="10"/>
        <end position="26"/>
    </location>
</feature>
<feature type="compositionally biased region" description="Low complexity" evidence="1">
    <location>
        <begin position="680"/>
        <end position="700"/>
    </location>
</feature>
<evidence type="ECO:0000256" key="1">
    <source>
        <dbReference type="SAM" id="MobiDB-lite"/>
    </source>
</evidence>
<feature type="region of interest" description="Disordered" evidence="1">
    <location>
        <begin position="546"/>
        <end position="569"/>
    </location>
</feature>
<keyword evidence="3" id="KW-1185">Reference proteome</keyword>
<feature type="region of interest" description="Disordered" evidence="1">
    <location>
        <begin position="383"/>
        <end position="528"/>
    </location>
</feature>
<dbReference type="AlphaFoldDB" id="A0AA38UHQ0"/>
<feature type="compositionally biased region" description="Polar residues" evidence="1">
    <location>
        <begin position="452"/>
        <end position="483"/>
    </location>
</feature>
<comment type="caution">
    <text evidence="2">The sequence shown here is derived from an EMBL/GenBank/DDBJ whole genome shotgun (WGS) entry which is preliminary data.</text>
</comment>
<name>A0AA38UHQ0_9AGAR</name>
<dbReference type="EMBL" id="MU806026">
    <property type="protein sequence ID" value="KAJ3841829.1"/>
    <property type="molecule type" value="Genomic_DNA"/>
</dbReference>
<feature type="compositionally biased region" description="Polar residues" evidence="1">
    <location>
        <begin position="509"/>
        <end position="527"/>
    </location>
</feature>
<feature type="compositionally biased region" description="Basic and acidic residues" evidence="1">
    <location>
        <begin position="773"/>
        <end position="790"/>
    </location>
</feature>
<protein>
    <submittedName>
        <fullName evidence="2">Uncharacterized protein</fullName>
    </submittedName>
</protein>
<feature type="compositionally biased region" description="Low complexity" evidence="1">
    <location>
        <begin position="484"/>
        <end position="502"/>
    </location>
</feature>
<evidence type="ECO:0000313" key="2">
    <source>
        <dbReference type="EMBL" id="KAJ3841829.1"/>
    </source>
</evidence>
<feature type="compositionally biased region" description="Polar residues" evidence="1">
    <location>
        <begin position="179"/>
        <end position="190"/>
    </location>
</feature>
<feature type="compositionally biased region" description="Low complexity" evidence="1">
    <location>
        <begin position="550"/>
        <end position="568"/>
    </location>
</feature>
<feature type="compositionally biased region" description="Pro residues" evidence="1">
    <location>
        <begin position="701"/>
        <end position="711"/>
    </location>
</feature>
<feature type="region of interest" description="Disordered" evidence="1">
    <location>
        <begin position="42"/>
        <end position="86"/>
    </location>
</feature>
<accession>A0AA38UHQ0</accession>
<feature type="region of interest" description="Disordered" evidence="1">
    <location>
        <begin position="277"/>
        <end position="363"/>
    </location>
</feature>
<feature type="region of interest" description="Disordered" evidence="1">
    <location>
        <begin position="773"/>
        <end position="797"/>
    </location>
</feature>
<reference evidence="2" key="1">
    <citation type="submission" date="2022-08" db="EMBL/GenBank/DDBJ databases">
        <authorList>
            <consortium name="DOE Joint Genome Institute"/>
            <person name="Min B."/>
            <person name="Riley R."/>
            <person name="Sierra-Patev S."/>
            <person name="Naranjo-Ortiz M."/>
            <person name="Looney B."/>
            <person name="Konkel Z."/>
            <person name="Slot J.C."/>
            <person name="Sakamoto Y."/>
            <person name="Steenwyk J.L."/>
            <person name="Rokas A."/>
            <person name="Carro J."/>
            <person name="Camarero S."/>
            <person name="Ferreira P."/>
            <person name="Molpeceres G."/>
            <person name="Ruiz-Duenas F.J."/>
            <person name="Serrano A."/>
            <person name="Henrissat B."/>
            <person name="Drula E."/>
            <person name="Hughes K.W."/>
            <person name="Mata J.L."/>
            <person name="Ishikawa N.K."/>
            <person name="Vargas-Isla R."/>
            <person name="Ushijima S."/>
            <person name="Smith C.A."/>
            <person name="Ahrendt S."/>
            <person name="Andreopoulos W."/>
            <person name="He G."/>
            <person name="Labutti K."/>
            <person name="Lipzen A."/>
            <person name="Ng V."/>
            <person name="Sandor L."/>
            <person name="Barry K."/>
            <person name="Martinez A.T."/>
            <person name="Xiao Y."/>
            <person name="Gibbons J.G."/>
            <person name="Terashima K."/>
            <person name="Hibbett D.S."/>
            <person name="Grigoriev I.V."/>
        </authorList>
    </citation>
    <scope>NUCLEOTIDE SEQUENCE</scope>
    <source>
        <strain evidence="2">TFB9207</strain>
    </source>
</reference>
<feature type="compositionally biased region" description="Low complexity" evidence="1">
    <location>
        <begin position="662"/>
        <end position="672"/>
    </location>
</feature>
<sequence>MMALNHAPIASSSSWKLSDTESSYSYNNSTDLRRLAMAGAYAHRNPYPGNSSTPSYSPMPPSGPSHIASPPKSIVSDSQNVPPYGSYLQQSNFLSDAVADRMKQANPIPRATPQQTQYLHPSNFDYLGGDSSSFGYSGASGYGSTYERQNVHRTPAGAELNDPVHQNMQPFEPPAASPRSYNIQPTSRPNSYGTSPTLSSTSSKSSTAGSSSTPIVFGWTPDANGNIDFAASHVQSVGDVTPKALTLNHKQLLEQHRARTTSGGSTNASRSIPIAASNQTPLPIPVGSAPPNQSNSPSSSHLLPTSSPANSPSGAASHHKNLSSSSAQKYKAFPQSPQVRKDSLPSKPQEGPNRASVQRPILPKGNAELTVNRTQIQNPLPNIAHGQKMQQVPSAVGRPSWTETSNAKSRPSVSRNEIPLTASDVLACPAPLPPPNRAPAKRPTLPRGDAEQNLQRATTSTQMQQVPSWPSSHGTNNAHSEPTASQSEVPPPASSVALVSSAPVPPGRSQFSFFTPPQNLRQNQQAPWQGVQAYGQSLSSPQAIPAVAGSLQRSQTQRQRQQPTRSLSDTFHVAKIAGQKRKASQMPEDHAYAVNSRGSSTKPGGSASPIYISSRSASPAGELSDANVPASNDYPQLRSQSLGQPATQPALVPPSTNPGHAPSRSPSRSSSPHTSLGIGTPRTASITTPSSSRPSSTVPTVPCPPPPPPSSCPSSAVPSTLPLPSDVVPAIDTHTIAPYMLHETSSQPAQKKLRLETDFPAPTVQQMVLAAQKLRDETRKAKDAKKREDSTTSSEDSLAKPIWIPGLTESVLEFEVARHPPPPVTPSLTGSRTSSSRLMCPCGQAYSRCPKHWNPVQTAGASSSTLSSTSLSPVWKPIWVGGNEFFSSN</sequence>
<proteinExistence type="predicted"/>
<dbReference type="Proteomes" id="UP001163846">
    <property type="component" value="Unassembled WGS sequence"/>
</dbReference>
<feature type="compositionally biased region" description="Low complexity" evidence="1">
    <location>
        <begin position="191"/>
        <end position="212"/>
    </location>
</feature>
<feature type="compositionally biased region" description="Polar residues" evidence="1">
    <location>
        <begin position="629"/>
        <end position="647"/>
    </location>
</feature>
<feature type="region of interest" description="Disordered" evidence="1">
    <location>
        <begin position="1"/>
        <end position="26"/>
    </location>
</feature>
<feature type="compositionally biased region" description="Low complexity" evidence="1">
    <location>
        <begin position="289"/>
        <end position="316"/>
    </location>
</feature>